<dbReference type="InterPro" id="IPR007921">
    <property type="entry name" value="CHAP_dom"/>
</dbReference>
<evidence type="ECO:0000259" key="5">
    <source>
        <dbReference type="PROSITE" id="PS51782"/>
    </source>
</evidence>
<sequence length="228" mass="24720">MIFLSRKYKGNLVMKKTVTKLTLGLTSTAFLATVGAQTVHANSYVVQDGDSFYAIATANGMDPYDLAALNGKTIFDTIHPGDVLQVSGSAQASSTYSAPAATVNEVSDTEDVVEKTPTNYGNSYPVGQCTWGVKELAPWASNWWGNANTWAIYASAQGYKTGSVPVVGAIAVWDGGEYGHVAYVTDVQSENSIQVLEANYRRQKQIANYRGFFNPHEFLGNVTYIYPN</sequence>
<protein>
    <submittedName>
        <fullName evidence="6">CHAP domain protein</fullName>
    </submittedName>
</protein>
<feature type="domain" description="Peptidase C51" evidence="4">
    <location>
        <begin position="104"/>
        <end position="226"/>
    </location>
</feature>
<reference evidence="6 7" key="1">
    <citation type="submission" date="2010-07" db="EMBL/GenBank/DDBJ databases">
        <authorList>
            <person name="Muzny D."/>
            <person name="Qin X."/>
            <person name="Deng J."/>
            <person name="Jiang H."/>
            <person name="Liu Y."/>
            <person name="Qu J."/>
            <person name="Song X.-Z."/>
            <person name="Zhang L."/>
            <person name="Thornton R."/>
            <person name="Coyle M."/>
            <person name="Francisco L."/>
            <person name="Jackson L."/>
            <person name="Javaid M."/>
            <person name="Korchina V."/>
            <person name="Kovar C."/>
            <person name="Mata R."/>
            <person name="Mathew T."/>
            <person name="Ngo R."/>
            <person name="Nguyen L."/>
            <person name="Nguyen N."/>
            <person name="Okwuonu G."/>
            <person name="Ongeri F."/>
            <person name="Pham C."/>
            <person name="Simmons D."/>
            <person name="Wilczek-Boney K."/>
            <person name="Hale W."/>
            <person name="Jakkamsetti A."/>
            <person name="Pham P."/>
            <person name="Ruth R."/>
            <person name="San Lucas F."/>
            <person name="Warren J."/>
            <person name="Zhang J."/>
            <person name="Zhao Z."/>
            <person name="Zhou C."/>
            <person name="Zhu D."/>
            <person name="Lee S."/>
            <person name="Bess C."/>
            <person name="Blankenburg K."/>
            <person name="Forbes L."/>
            <person name="Fu Q."/>
            <person name="Gubbala S."/>
            <person name="Hirani K."/>
            <person name="Jayaseelan J.C."/>
            <person name="Lara F."/>
            <person name="Munidasa M."/>
            <person name="Palculict T."/>
            <person name="Patil S."/>
            <person name="Pu L.-L."/>
            <person name="Saada N."/>
            <person name="Tang L."/>
            <person name="Weissenberger G."/>
            <person name="Zhu Y."/>
            <person name="Hemphill L."/>
            <person name="Shang Y."/>
            <person name="Youmans B."/>
            <person name="Ayvaz T."/>
            <person name="Ross M."/>
            <person name="Santibanez J."/>
            <person name="Aqrawi P."/>
            <person name="Gross S."/>
            <person name="Joshi V."/>
            <person name="Fowler G."/>
            <person name="Nazareth L."/>
            <person name="Reid J."/>
            <person name="Worley K."/>
            <person name="Petrosino J."/>
            <person name="Highlander S."/>
            <person name="Gibbs R."/>
        </authorList>
    </citation>
    <scope>NUCLEOTIDE SEQUENCE [LARGE SCALE GENOMIC DNA]</scope>
    <source>
        <strain evidence="6 7">ATCC 6249</strain>
    </source>
</reference>
<dbReference type="SMART" id="SM00257">
    <property type="entry name" value="LysM"/>
    <property type="match status" value="1"/>
</dbReference>
<accession>E0PQ07</accession>
<keyword evidence="2" id="KW-0378">Hydrolase</keyword>
<evidence type="ECO:0000256" key="3">
    <source>
        <dbReference type="SAM" id="SignalP"/>
    </source>
</evidence>
<feature type="chain" id="PRO_5039263755" evidence="3">
    <location>
        <begin position="32"/>
        <end position="228"/>
    </location>
</feature>
<comment type="caution">
    <text evidence="6">The sequence shown here is derived from an EMBL/GenBank/DDBJ whole genome shotgun (WGS) entry which is preliminary data.</text>
</comment>
<dbReference type="AlphaFoldDB" id="E0PQ07"/>
<dbReference type="SUPFAM" id="SSF54106">
    <property type="entry name" value="LysM domain"/>
    <property type="match status" value="1"/>
</dbReference>
<dbReference type="Gene3D" id="3.90.1720.10">
    <property type="entry name" value="endopeptidase domain like (from Nostoc punctiforme)"/>
    <property type="match status" value="1"/>
</dbReference>
<dbReference type="GO" id="GO:0016787">
    <property type="term" value="F:hydrolase activity"/>
    <property type="evidence" value="ECO:0007669"/>
    <property type="project" value="UniProtKB-KW"/>
</dbReference>
<name>E0PQ07_STRMT</name>
<evidence type="ECO:0000256" key="2">
    <source>
        <dbReference type="ARBA" id="ARBA00022801"/>
    </source>
</evidence>
<dbReference type="EMBL" id="AEEN01000012">
    <property type="protein sequence ID" value="EFM31254.1"/>
    <property type="molecule type" value="Genomic_DNA"/>
</dbReference>
<evidence type="ECO:0000313" key="6">
    <source>
        <dbReference type="EMBL" id="EFM31254.1"/>
    </source>
</evidence>
<keyword evidence="1 3" id="KW-0732">Signal</keyword>
<organism evidence="6 7">
    <name type="scientific">Streptococcus mitis ATCC 6249</name>
    <dbReference type="NCBI Taxonomy" id="864567"/>
    <lineage>
        <taxon>Bacteria</taxon>
        <taxon>Bacillati</taxon>
        <taxon>Bacillota</taxon>
        <taxon>Bacilli</taxon>
        <taxon>Lactobacillales</taxon>
        <taxon>Streptococcaceae</taxon>
        <taxon>Streptococcus</taxon>
        <taxon>Streptococcus mitis group</taxon>
    </lineage>
</organism>
<gene>
    <name evidence="6" type="primary">sibA</name>
    <name evidence="6" type="ORF">HMPREF8571_0624</name>
</gene>
<dbReference type="SUPFAM" id="SSF54001">
    <property type="entry name" value="Cysteine proteinases"/>
    <property type="match status" value="1"/>
</dbReference>
<dbReference type="Proteomes" id="UP000003823">
    <property type="component" value="Unassembled WGS sequence"/>
</dbReference>
<proteinExistence type="predicted"/>
<dbReference type="InterPro" id="IPR036779">
    <property type="entry name" value="LysM_dom_sf"/>
</dbReference>
<dbReference type="Pfam" id="PF01476">
    <property type="entry name" value="LysM"/>
    <property type="match status" value="1"/>
</dbReference>
<dbReference type="InterPro" id="IPR018392">
    <property type="entry name" value="LysM"/>
</dbReference>
<feature type="signal peptide" evidence="3">
    <location>
        <begin position="1"/>
        <end position="31"/>
    </location>
</feature>
<dbReference type="Gene3D" id="3.10.350.10">
    <property type="entry name" value="LysM domain"/>
    <property type="match status" value="1"/>
</dbReference>
<evidence type="ECO:0000259" key="4">
    <source>
        <dbReference type="PROSITE" id="PS50911"/>
    </source>
</evidence>
<evidence type="ECO:0000256" key="1">
    <source>
        <dbReference type="ARBA" id="ARBA00022729"/>
    </source>
</evidence>
<dbReference type="HOGENOM" id="CLU_092434_0_0_9"/>
<dbReference type="eggNOG" id="COG3942">
    <property type="taxonomic scope" value="Bacteria"/>
</dbReference>
<dbReference type="InterPro" id="IPR038765">
    <property type="entry name" value="Papain-like_cys_pep_sf"/>
</dbReference>
<dbReference type="PROSITE" id="PS50911">
    <property type="entry name" value="CHAP"/>
    <property type="match status" value="1"/>
</dbReference>
<dbReference type="CDD" id="cd00118">
    <property type="entry name" value="LysM"/>
    <property type="match status" value="1"/>
</dbReference>
<feature type="domain" description="LysM" evidence="5">
    <location>
        <begin position="42"/>
        <end position="86"/>
    </location>
</feature>
<evidence type="ECO:0000313" key="7">
    <source>
        <dbReference type="Proteomes" id="UP000003823"/>
    </source>
</evidence>
<dbReference type="PROSITE" id="PS51782">
    <property type="entry name" value="LYSM"/>
    <property type="match status" value="1"/>
</dbReference>
<dbReference type="Pfam" id="PF05257">
    <property type="entry name" value="CHAP"/>
    <property type="match status" value="1"/>
</dbReference>